<keyword evidence="2" id="KW-1185">Reference proteome</keyword>
<evidence type="ECO:0000313" key="2">
    <source>
        <dbReference type="Proteomes" id="UP000306050"/>
    </source>
</evidence>
<dbReference type="EMBL" id="SRRM01000013">
    <property type="protein sequence ID" value="TKY87580.1"/>
    <property type="molecule type" value="Genomic_DNA"/>
</dbReference>
<proteinExistence type="predicted"/>
<reference evidence="1 2" key="1">
    <citation type="submission" date="2019-05" db="EMBL/GenBank/DDBJ databases">
        <title>Sporisorium graminicola CBS 10092 draft sequencing and annotation.</title>
        <authorList>
            <person name="Solano-Gonzalez S."/>
            <person name="Caddick M.X."/>
            <person name="Darby A."/>
        </authorList>
    </citation>
    <scope>NUCLEOTIDE SEQUENCE [LARGE SCALE GENOMIC DNA]</scope>
    <source>
        <strain evidence="1 2">CBS 10092</strain>
    </source>
</reference>
<dbReference type="RefSeq" id="XP_029739565.1">
    <property type="nucleotide sequence ID" value="XM_029884192.1"/>
</dbReference>
<sequence>MAIALAPTTAAAPAQCQSLGKGAFGYNSTSIWIYATTPPGAYLTVDDSKHIVASTVPTYENQTMFEFFSCLHTPAPYQGKGAIDTYQGYIQAPNGECVTLHDLDNPRTHVETQPCRFNDVTAIGDVAHAQHFQFQTDSFYSYYSAVFLGSTHGPVSTNAFGGGGHRIFSLDPAPSSAAGTSYLKSTKVTGDAQSANPSTMLIGQLGDEYRPPTKSVL</sequence>
<dbReference type="KEGG" id="sgra:EX895_003594"/>
<comment type="caution">
    <text evidence="1">The sequence shown here is derived from an EMBL/GenBank/DDBJ whole genome shotgun (WGS) entry which is preliminary data.</text>
</comment>
<dbReference type="AlphaFoldDB" id="A0A4U7KSY3"/>
<organism evidence="1 2">
    <name type="scientific">Sporisorium graminicola</name>
    <dbReference type="NCBI Taxonomy" id="280036"/>
    <lineage>
        <taxon>Eukaryota</taxon>
        <taxon>Fungi</taxon>
        <taxon>Dikarya</taxon>
        <taxon>Basidiomycota</taxon>
        <taxon>Ustilaginomycotina</taxon>
        <taxon>Ustilaginomycetes</taxon>
        <taxon>Ustilaginales</taxon>
        <taxon>Ustilaginaceae</taxon>
        <taxon>Sporisorium</taxon>
    </lineage>
</organism>
<name>A0A4U7KSY3_9BASI</name>
<dbReference type="Proteomes" id="UP000306050">
    <property type="component" value="Chromosome SGRAM_21"/>
</dbReference>
<dbReference type="OrthoDB" id="2544199at2759"/>
<evidence type="ECO:0000313" key="1">
    <source>
        <dbReference type="EMBL" id="TKY87580.1"/>
    </source>
</evidence>
<gene>
    <name evidence="1" type="ORF">EX895_003594</name>
</gene>
<dbReference type="GeneID" id="40726489"/>
<accession>A0A4U7KSY3</accession>
<protein>
    <submittedName>
        <fullName evidence="1">Uncharacterized protein</fullName>
    </submittedName>
</protein>